<keyword evidence="7" id="KW-0732">Signal</keyword>
<dbReference type="OrthoDB" id="1546079at2759"/>
<accession>A0A1C7MWN3</accession>
<comment type="pathway">
    <text evidence="1">Glycan metabolism; pectin degradation; 2-dehydro-3-deoxy-D-gluconate from pectin: step 1/5.</text>
</comment>
<evidence type="ECO:0000256" key="6">
    <source>
        <dbReference type="ARBA" id="ARBA00042203"/>
    </source>
</evidence>
<dbReference type="GO" id="GO:0045490">
    <property type="term" value="P:pectin catabolic process"/>
    <property type="evidence" value="ECO:0007669"/>
    <property type="project" value="UniProtKB-UniPathway"/>
</dbReference>
<dbReference type="Gene3D" id="2.160.20.10">
    <property type="entry name" value="Single-stranded right-handed beta-helix, Pectin lyase-like"/>
    <property type="match status" value="1"/>
</dbReference>
<evidence type="ECO:0000256" key="3">
    <source>
        <dbReference type="ARBA" id="ARBA00013229"/>
    </source>
</evidence>
<dbReference type="Pfam" id="PF01095">
    <property type="entry name" value="Pectinesterase"/>
    <property type="match status" value="1"/>
</dbReference>
<evidence type="ECO:0000256" key="4">
    <source>
        <dbReference type="ARBA" id="ARBA00022801"/>
    </source>
</evidence>
<feature type="signal peptide" evidence="7">
    <location>
        <begin position="1"/>
        <end position="20"/>
    </location>
</feature>
<keyword evidence="4" id="KW-0378">Hydrolase</keyword>
<evidence type="ECO:0000256" key="5">
    <source>
        <dbReference type="ARBA" id="ARBA00023085"/>
    </source>
</evidence>
<dbReference type="PANTHER" id="PTHR31321:SF57">
    <property type="entry name" value="PECTINESTERASE 53-RELATED"/>
    <property type="match status" value="1"/>
</dbReference>
<dbReference type="InterPro" id="IPR000070">
    <property type="entry name" value="Pectinesterase_cat"/>
</dbReference>
<evidence type="ECO:0000256" key="7">
    <source>
        <dbReference type="SAM" id="SignalP"/>
    </source>
</evidence>
<feature type="chain" id="PRO_5011119403" description="pectinesterase" evidence="7">
    <location>
        <begin position="21"/>
        <end position="333"/>
    </location>
</feature>
<sequence length="333" mass="35836">MKYSFSILLTFLVHATLALAAASVDVCSSCKYKTISAALASLPGGSTSYTINIAPGTYNERLNIERSNVVLAKKGSGTVLVQYAIAHNTQDPNSNASQKAVVTVGGSNVRFYDINIANVYKQTRNIATVALFIKGKQVSFYRSNIYGFQDTLLINENATAYFKSCYIEGSVDFIYGYGIGYFQTCTIASNAAGYITAHYRRTSNAAGGLYFNSCTTKATVPSGPLSKTANPSLSFTSSSKTANTSYLGRPWNQYARVVFIYSDIGAHINPAGWSAWSPTDPHTSNVFFAEYGNKGVHGSINGRKFVTKLSQAQANQYSAGGVFGSTSWIDTKA</sequence>
<comment type="caution">
    <text evidence="9">The sequence shown here is derived from an EMBL/GenBank/DDBJ whole genome shotgun (WGS) entry which is preliminary data.</text>
</comment>
<dbReference type="EMBL" id="LUGH01001659">
    <property type="protein sequence ID" value="OBZ80866.1"/>
    <property type="molecule type" value="Genomic_DNA"/>
</dbReference>
<feature type="domain" description="Pectinesterase catalytic" evidence="8">
    <location>
        <begin position="28"/>
        <end position="319"/>
    </location>
</feature>
<organism evidence="9 10">
    <name type="scientific">Choanephora cucurbitarum</name>
    <dbReference type="NCBI Taxonomy" id="101091"/>
    <lineage>
        <taxon>Eukaryota</taxon>
        <taxon>Fungi</taxon>
        <taxon>Fungi incertae sedis</taxon>
        <taxon>Mucoromycota</taxon>
        <taxon>Mucoromycotina</taxon>
        <taxon>Mucoromycetes</taxon>
        <taxon>Mucorales</taxon>
        <taxon>Mucorineae</taxon>
        <taxon>Choanephoraceae</taxon>
        <taxon>Choanephoroideae</taxon>
        <taxon>Choanephora</taxon>
    </lineage>
</organism>
<name>A0A1C7MWN3_9FUNG</name>
<dbReference type="InParanoid" id="A0A1C7MWN3"/>
<protein>
    <recommendedName>
        <fullName evidence="3">pectinesterase</fullName>
        <ecNumber evidence="3">3.1.1.11</ecNumber>
    </recommendedName>
    <alternativeName>
        <fullName evidence="6">Pectin methylesterase A</fullName>
    </alternativeName>
</protein>
<reference evidence="9 10" key="1">
    <citation type="submission" date="2016-03" db="EMBL/GenBank/DDBJ databases">
        <title>Choanephora cucurbitarum.</title>
        <authorList>
            <person name="Min B."/>
            <person name="Park H."/>
            <person name="Park J.-H."/>
            <person name="Shin H.-D."/>
            <person name="Choi I.-G."/>
        </authorList>
    </citation>
    <scope>NUCLEOTIDE SEQUENCE [LARGE SCALE GENOMIC DNA]</scope>
    <source>
        <strain evidence="9 10">KUS-F28377</strain>
    </source>
</reference>
<dbReference type="Proteomes" id="UP000093000">
    <property type="component" value="Unassembled WGS sequence"/>
</dbReference>
<dbReference type="EC" id="3.1.1.11" evidence="3"/>
<proteinExistence type="inferred from homology"/>
<keyword evidence="5" id="KW-0063">Aspartyl esterase</keyword>
<evidence type="ECO:0000256" key="2">
    <source>
        <dbReference type="ARBA" id="ARBA00008891"/>
    </source>
</evidence>
<dbReference type="SUPFAM" id="SSF51126">
    <property type="entry name" value="Pectin lyase-like"/>
    <property type="match status" value="1"/>
</dbReference>
<comment type="similarity">
    <text evidence="2">Belongs to the pectinesterase family.</text>
</comment>
<dbReference type="InterPro" id="IPR012334">
    <property type="entry name" value="Pectin_lyas_fold"/>
</dbReference>
<dbReference type="AlphaFoldDB" id="A0A1C7MWN3"/>
<evidence type="ECO:0000256" key="1">
    <source>
        <dbReference type="ARBA" id="ARBA00005184"/>
    </source>
</evidence>
<dbReference type="GO" id="GO:0030599">
    <property type="term" value="F:pectinesterase activity"/>
    <property type="evidence" value="ECO:0007669"/>
    <property type="project" value="UniProtKB-EC"/>
</dbReference>
<evidence type="ECO:0000313" key="9">
    <source>
        <dbReference type="EMBL" id="OBZ80866.1"/>
    </source>
</evidence>
<dbReference type="GO" id="GO:0042545">
    <property type="term" value="P:cell wall modification"/>
    <property type="evidence" value="ECO:0007669"/>
    <property type="project" value="InterPro"/>
</dbReference>
<dbReference type="UniPathway" id="UPA00545">
    <property type="reaction ID" value="UER00823"/>
</dbReference>
<evidence type="ECO:0000259" key="8">
    <source>
        <dbReference type="Pfam" id="PF01095"/>
    </source>
</evidence>
<dbReference type="PANTHER" id="PTHR31321">
    <property type="entry name" value="ACYL-COA THIOESTER HYDROLASE YBHC-RELATED"/>
    <property type="match status" value="1"/>
</dbReference>
<dbReference type="InterPro" id="IPR011050">
    <property type="entry name" value="Pectin_lyase_fold/virulence"/>
</dbReference>
<keyword evidence="10" id="KW-1185">Reference proteome</keyword>
<dbReference type="STRING" id="101091.A0A1C7MWN3"/>
<gene>
    <name evidence="9" type="primary">PMEU1_1</name>
    <name evidence="9" type="ORF">A0J61_11085</name>
</gene>
<evidence type="ECO:0000313" key="10">
    <source>
        <dbReference type="Proteomes" id="UP000093000"/>
    </source>
</evidence>